<dbReference type="PROSITE" id="PS51257">
    <property type="entry name" value="PROKAR_LIPOPROTEIN"/>
    <property type="match status" value="1"/>
</dbReference>
<keyword evidence="2" id="KW-0449">Lipoprotein</keyword>
<dbReference type="SUPFAM" id="SSF56954">
    <property type="entry name" value="Outer membrane efflux proteins (OEP)"/>
    <property type="match status" value="1"/>
</dbReference>
<organism evidence="4 5">
    <name type="scientific">Azospirillum thermophilum</name>
    <dbReference type="NCBI Taxonomy" id="2202148"/>
    <lineage>
        <taxon>Bacteria</taxon>
        <taxon>Pseudomonadati</taxon>
        <taxon>Pseudomonadota</taxon>
        <taxon>Alphaproteobacteria</taxon>
        <taxon>Rhodospirillales</taxon>
        <taxon>Azospirillaceae</taxon>
        <taxon>Azospirillum</taxon>
    </lineage>
</organism>
<evidence type="ECO:0000313" key="4">
    <source>
        <dbReference type="EMBL" id="AWK88281.1"/>
    </source>
</evidence>
<keyword evidence="2" id="KW-0812">Transmembrane</keyword>
<dbReference type="AlphaFoldDB" id="A0A2S2CUV7"/>
<feature type="region of interest" description="Disordered" evidence="3">
    <location>
        <begin position="119"/>
        <end position="141"/>
    </location>
</feature>
<dbReference type="Gene3D" id="1.20.1600.10">
    <property type="entry name" value="Outer membrane efflux proteins (OEP)"/>
    <property type="match status" value="1"/>
</dbReference>
<dbReference type="GO" id="GO:0015562">
    <property type="term" value="F:efflux transmembrane transporter activity"/>
    <property type="evidence" value="ECO:0007669"/>
    <property type="project" value="InterPro"/>
</dbReference>
<dbReference type="Proteomes" id="UP000245629">
    <property type="component" value="Chromosome 3"/>
</dbReference>
<comment type="similarity">
    <text evidence="1 2">Belongs to the outer membrane factor (OMF) (TC 1.B.17) family.</text>
</comment>
<keyword evidence="2" id="KW-0732">Signal</keyword>
<feature type="signal peptide" evidence="2">
    <location>
        <begin position="1"/>
        <end position="21"/>
    </location>
</feature>
<accession>A0A2S2CUV7</accession>
<dbReference type="KEGG" id="azz:DEW08_19495"/>
<keyword evidence="2" id="KW-0564">Palmitate</keyword>
<sequence length="489" mass="51297">MTKTIAAAGLLAALLSGCSLIPEQPQVTSPVPASWPTGPAYGGASPAAASPVSAVPVSATVTEAETAAALGRDFFRAPQLRRLIDQALANNRDLRVAALNIETARAQYRVRQADQLPSLDAGGSVTRQRSPAGVRSAATTTGSQYSVQASLPSFEIDLFGRVHSLEQQALEQYFATEEARASTQIALVAEVADAVLTLLADQRLLALTDRTLATRQQSLDLVRRSLDRGVGTELDLAQAQAAFESARASRERYVRQVAQDWNALGLLVGAPVDGSAVAGLTLDDGILADVPVGLSSSILLKRPDIRQAEHQLKAANANIGAARAAFYPTITLTGSAGTASSELGKLFAGGSAAWSFMPSISLPIFDGGRNEASLDSAVAGRDIAVAQYEKAIQSAFRDVADALAARGTLGRQLQAQSAMVAATQRSYDLAQARYDRGIDSFLNVLDAQRSLYGAQQDQISLELSRLSNRVVLYKSLGGGSFQGEAGQGT</sequence>
<keyword evidence="5" id="KW-1185">Reference proteome</keyword>
<proteinExistence type="inferred from homology"/>
<feature type="chain" id="PRO_5015376907" evidence="2">
    <location>
        <begin position="22"/>
        <end position="489"/>
    </location>
</feature>
<dbReference type="PANTHER" id="PTHR30203:SF32">
    <property type="entry name" value="CATION EFFLUX SYSTEM PROTEIN CUSC"/>
    <property type="match status" value="1"/>
</dbReference>
<dbReference type="Gene3D" id="2.20.200.10">
    <property type="entry name" value="Outer membrane efflux proteins (OEP)"/>
    <property type="match status" value="1"/>
</dbReference>
<dbReference type="OrthoDB" id="9783100at2"/>
<dbReference type="InterPro" id="IPR003423">
    <property type="entry name" value="OMP_efflux"/>
</dbReference>
<dbReference type="PANTHER" id="PTHR30203">
    <property type="entry name" value="OUTER MEMBRANE CATION EFFLUX PROTEIN"/>
    <property type="match status" value="1"/>
</dbReference>
<name>A0A2S2CUV7_9PROT</name>
<reference evidence="5" key="1">
    <citation type="submission" date="2018-05" db="EMBL/GenBank/DDBJ databases">
        <title>Azospirillum thermophila sp. nov., a novel isolated from hot spring.</title>
        <authorList>
            <person name="Zhao Z."/>
        </authorList>
    </citation>
    <scope>NUCLEOTIDE SEQUENCE [LARGE SCALE GENOMIC DNA]</scope>
    <source>
        <strain evidence="5">CFH 70021</strain>
    </source>
</reference>
<keyword evidence="2" id="KW-1134">Transmembrane beta strand</keyword>
<dbReference type="GO" id="GO:0005886">
    <property type="term" value="C:plasma membrane"/>
    <property type="evidence" value="ECO:0007669"/>
    <property type="project" value="UniProtKB-SubCell"/>
</dbReference>
<evidence type="ECO:0000256" key="3">
    <source>
        <dbReference type="SAM" id="MobiDB-lite"/>
    </source>
</evidence>
<dbReference type="NCBIfam" id="TIGR01845">
    <property type="entry name" value="outer_NodT"/>
    <property type="match status" value="1"/>
</dbReference>
<keyword evidence="2" id="KW-0472">Membrane</keyword>
<gene>
    <name evidence="4" type="ORF">DEW08_19495</name>
</gene>
<dbReference type="Pfam" id="PF02321">
    <property type="entry name" value="OEP"/>
    <property type="match status" value="2"/>
</dbReference>
<evidence type="ECO:0000313" key="5">
    <source>
        <dbReference type="Proteomes" id="UP000245629"/>
    </source>
</evidence>
<evidence type="ECO:0000256" key="1">
    <source>
        <dbReference type="ARBA" id="ARBA00007613"/>
    </source>
</evidence>
<dbReference type="RefSeq" id="WP_109330398.1">
    <property type="nucleotide sequence ID" value="NZ_CP029354.1"/>
</dbReference>
<dbReference type="EMBL" id="CP029354">
    <property type="protein sequence ID" value="AWK88281.1"/>
    <property type="molecule type" value="Genomic_DNA"/>
</dbReference>
<comment type="subcellular location">
    <subcellularLocation>
        <location evidence="2">Cell membrane</location>
        <topology evidence="2">Lipid-anchor</topology>
    </subcellularLocation>
</comment>
<evidence type="ECO:0000256" key="2">
    <source>
        <dbReference type="RuleBase" id="RU362097"/>
    </source>
</evidence>
<dbReference type="InterPro" id="IPR010131">
    <property type="entry name" value="MdtP/NodT-like"/>
</dbReference>
<protein>
    <submittedName>
        <fullName evidence="4">Multidrug transporter</fullName>
    </submittedName>
</protein>